<keyword evidence="1" id="KW-1133">Transmembrane helix</keyword>
<evidence type="ECO:0000313" key="2">
    <source>
        <dbReference type="EMBL" id="KAK4471520.1"/>
    </source>
</evidence>
<reference evidence="2" key="2">
    <citation type="journal article" date="2023" name="Infect Dis Poverty">
        <title>Chromosome-scale genome of the human blood fluke Schistosoma mekongi and its implications for public health.</title>
        <authorList>
            <person name="Zhou M."/>
            <person name="Xu L."/>
            <person name="Xu D."/>
            <person name="Chen W."/>
            <person name="Khan J."/>
            <person name="Hu Y."/>
            <person name="Huang H."/>
            <person name="Wei H."/>
            <person name="Zhang Y."/>
            <person name="Chusongsang P."/>
            <person name="Tanasarnprasert K."/>
            <person name="Hu X."/>
            <person name="Limpanont Y."/>
            <person name="Lv Z."/>
        </authorList>
    </citation>
    <scope>NUCLEOTIDE SEQUENCE</scope>
    <source>
        <strain evidence="2">LV_2022a</strain>
    </source>
</reference>
<gene>
    <name evidence="2" type="ORF">MN116_004941</name>
</gene>
<reference evidence="2" key="1">
    <citation type="submission" date="2022-04" db="EMBL/GenBank/DDBJ databases">
        <authorList>
            <person name="Xu L."/>
            <person name="Lv Z."/>
        </authorList>
    </citation>
    <scope>NUCLEOTIDE SEQUENCE</scope>
    <source>
        <strain evidence="2">LV_2022a</strain>
    </source>
</reference>
<keyword evidence="3" id="KW-1185">Reference proteome</keyword>
<accession>A0AAE2D638</accession>
<name>A0AAE2D638_SCHME</name>
<dbReference type="EMBL" id="JALJAT010000003">
    <property type="protein sequence ID" value="KAK4471520.1"/>
    <property type="molecule type" value="Genomic_DNA"/>
</dbReference>
<protein>
    <submittedName>
        <fullName evidence="2">Uncharacterized protein</fullName>
    </submittedName>
</protein>
<evidence type="ECO:0000313" key="3">
    <source>
        <dbReference type="Proteomes" id="UP001292079"/>
    </source>
</evidence>
<dbReference type="Proteomes" id="UP001292079">
    <property type="component" value="Unassembled WGS sequence"/>
</dbReference>
<proteinExistence type="predicted"/>
<sequence>MVSRVFNIYLTVFILWTINIMNIESSTYMAPIHLDKSGVMYIDLGKVNVSLSSDFTVTISDKDCTKTLSLRPPTTEEKFFKYGYRTASMLCKSWFLLRQLY</sequence>
<dbReference type="AlphaFoldDB" id="A0AAE2D638"/>
<feature type="transmembrane region" description="Helical" evidence="1">
    <location>
        <begin position="6"/>
        <end position="23"/>
    </location>
</feature>
<keyword evidence="1" id="KW-0472">Membrane</keyword>
<organism evidence="2 3">
    <name type="scientific">Schistosoma mekongi</name>
    <name type="common">Parasitic worm</name>
    <dbReference type="NCBI Taxonomy" id="38744"/>
    <lineage>
        <taxon>Eukaryota</taxon>
        <taxon>Metazoa</taxon>
        <taxon>Spiralia</taxon>
        <taxon>Lophotrochozoa</taxon>
        <taxon>Platyhelminthes</taxon>
        <taxon>Trematoda</taxon>
        <taxon>Digenea</taxon>
        <taxon>Strigeidida</taxon>
        <taxon>Schistosomatoidea</taxon>
        <taxon>Schistosomatidae</taxon>
        <taxon>Schistosoma</taxon>
    </lineage>
</organism>
<evidence type="ECO:0000256" key="1">
    <source>
        <dbReference type="SAM" id="Phobius"/>
    </source>
</evidence>
<comment type="caution">
    <text evidence="2">The sequence shown here is derived from an EMBL/GenBank/DDBJ whole genome shotgun (WGS) entry which is preliminary data.</text>
</comment>
<keyword evidence="1" id="KW-0812">Transmembrane</keyword>